<dbReference type="AlphaFoldDB" id="A0A4Z0PD93"/>
<dbReference type="InterPro" id="IPR006439">
    <property type="entry name" value="HAD-SF_hydro_IA"/>
</dbReference>
<dbReference type="OrthoDB" id="9797415at2"/>
<sequence>MTTIVFDLGGVLIDWNPRYLYKQLFTDEQEMESFLSTVTTPDWNEEQDAGRTIAEGTALLVAKHPEHRELIEHFYGRWPEMLGGAIQGTVDILTELRDSGRYRLYALTNWSEETFPIALEQFEFLHWFEGIVVSGTEKSRKPFPDFYHTLLTRYQVDPSQAVFIDDNERNIHAAEAVGLHTVHFQSPEQLRTELVALQVLA</sequence>
<dbReference type="Gene3D" id="3.40.50.1000">
    <property type="entry name" value="HAD superfamily/HAD-like"/>
    <property type="match status" value="1"/>
</dbReference>
<keyword evidence="2" id="KW-1185">Reference proteome</keyword>
<reference evidence="1 2" key="1">
    <citation type="submission" date="2019-04" db="EMBL/GenBank/DDBJ databases">
        <authorList>
            <person name="Feng G."/>
            <person name="Zhang J."/>
            <person name="Zhu H."/>
        </authorList>
    </citation>
    <scope>NUCLEOTIDE SEQUENCE [LARGE SCALE GENOMIC DNA]</scope>
    <source>
        <strain evidence="1 2">92R-1</strain>
    </source>
</reference>
<dbReference type="SUPFAM" id="SSF56784">
    <property type="entry name" value="HAD-like"/>
    <property type="match status" value="1"/>
</dbReference>
<dbReference type="NCBIfam" id="TIGR01509">
    <property type="entry name" value="HAD-SF-IA-v3"/>
    <property type="match status" value="1"/>
</dbReference>
<dbReference type="Proteomes" id="UP000298337">
    <property type="component" value="Unassembled WGS sequence"/>
</dbReference>
<dbReference type="EMBL" id="SRLA01000001">
    <property type="protein sequence ID" value="TGE10604.1"/>
    <property type="molecule type" value="Genomic_DNA"/>
</dbReference>
<dbReference type="CDD" id="cd02603">
    <property type="entry name" value="HAD_sEH-N_like"/>
    <property type="match status" value="1"/>
</dbReference>
<organism evidence="1 2">
    <name type="scientific">Hymenobacter fodinae</name>
    <dbReference type="NCBI Taxonomy" id="2510796"/>
    <lineage>
        <taxon>Bacteria</taxon>
        <taxon>Pseudomonadati</taxon>
        <taxon>Bacteroidota</taxon>
        <taxon>Cytophagia</taxon>
        <taxon>Cytophagales</taxon>
        <taxon>Hymenobacteraceae</taxon>
        <taxon>Hymenobacter</taxon>
    </lineage>
</organism>
<protein>
    <submittedName>
        <fullName evidence="1">HAD family phosphatase</fullName>
    </submittedName>
</protein>
<dbReference type="PANTHER" id="PTHR43611:SF3">
    <property type="entry name" value="FLAVIN MONONUCLEOTIDE HYDROLASE 1, CHLOROPLATIC"/>
    <property type="match status" value="1"/>
</dbReference>
<comment type="caution">
    <text evidence="1">The sequence shown here is derived from an EMBL/GenBank/DDBJ whole genome shotgun (WGS) entry which is preliminary data.</text>
</comment>
<dbReference type="InterPro" id="IPR036412">
    <property type="entry name" value="HAD-like_sf"/>
</dbReference>
<gene>
    <name evidence="1" type="ORF">EU556_03030</name>
</gene>
<dbReference type="SFLD" id="SFLDG01129">
    <property type="entry name" value="C1.5:_HAD__Beta-PGM__Phosphata"/>
    <property type="match status" value="1"/>
</dbReference>
<evidence type="ECO:0000313" key="2">
    <source>
        <dbReference type="Proteomes" id="UP000298337"/>
    </source>
</evidence>
<dbReference type="PANTHER" id="PTHR43611">
    <property type="entry name" value="ALPHA-D-GLUCOSE 1-PHOSPHATE PHOSPHATASE"/>
    <property type="match status" value="1"/>
</dbReference>
<name>A0A4Z0PD93_9BACT</name>
<dbReference type="InterPro" id="IPR023214">
    <property type="entry name" value="HAD_sf"/>
</dbReference>
<dbReference type="Pfam" id="PF00702">
    <property type="entry name" value="Hydrolase"/>
    <property type="match status" value="1"/>
</dbReference>
<accession>A0A4Z0PD93</accession>
<proteinExistence type="predicted"/>
<dbReference type="SFLD" id="SFLDS00003">
    <property type="entry name" value="Haloacid_Dehalogenase"/>
    <property type="match status" value="1"/>
</dbReference>
<dbReference type="PRINTS" id="PR00413">
    <property type="entry name" value="HADHALOGNASE"/>
</dbReference>
<evidence type="ECO:0000313" key="1">
    <source>
        <dbReference type="EMBL" id="TGE10604.1"/>
    </source>
</evidence>